<evidence type="ECO:0000256" key="1">
    <source>
        <dbReference type="ARBA" id="ARBA00007913"/>
    </source>
</evidence>
<evidence type="ECO:0000256" key="4">
    <source>
        <dbReference type="ARBA" id="ARBA00022806"/>
    </source>
</evidence>
<dbReference type="SUPFAM" id="SSF52540">
    <property type="entry name" value="P-loop containing nucleoside triphosphate hydrolases"/>
    <property type="match status" value="2"/>
</dbReference>
<dbReference type="CDD" id="cd18808">
    <property type="entry name" value="SF1_C_Upf1"/>
    <property type="match status" value="1"/>
</dbReference>
<dbReference type="InterPro" id="IPR027417">
    <property type="entry name" value="P-loop_NTPase"/>
</dbReference>
<dbReference type="Pfam" id="PF13087">
    <property type="entry name" value="AAA_12"/>
    <property type="match status" value="1"/>
</dbReference>
<organism evidence="8 9">
    <name type="scientific">Capnocytophaga bilenii</name>
    <dbReference type="NCBI Taxonomy" id="2819369"/>
    <lineage>
        <taxon>Bacteria</taxon>
        <taxon>Pseudomonadati</taxon>
        <taxon>Bacteroidota</taxon>
        <taxon>Flavobacteriia</taxon>
        <taxon>Flavobacteriales</taxon>
        <taxon>Flavobacteriaceae</taxon>
        <taxon>Capnocytophaga</taxon>
    </lineage>
</organism>
<dbReference type="InterPro" id="IPR050534">
    <property type="entry name" value="Coronavir_polyprotein_1ab"/>
</dbReference>
<sequence length="1285" mass="147189">MTPEVFATFQNKLKVGNRRGVHLNALPANSRYKFDIARLSAIVPTLPQQFVTELMSVRNVKFSFSIENSKKNEKEEALLQKIVSSVENLIFQNEVIWAEKGVNTLGFGYPILLRRDSNDGQLTAAPVLIWQIKMKPTSQMNTWELSRNEDDPIYLNEVLINHLQNDSGISLKPIPDEMLEDGIIDANELYTLCADLLQQLKVEQSLDFLTDDKAAMGALKTKQDYEALLPNRGDALIEKCGILSLFEVQKQNIIADYQCLITQFKPEEFAANDTFQTLTSVPTDPSQQSILEQLRQQRKILIQGPPGTGKSQTLTALLINALQNKQKTLVVCEKQTALEVLYNALQQKELGNYCTMIKDPVTDRRLIVEAVRNIIDSQDFRKPSNNVSEILVDKQVAAMQEHKRHINAIHEKLNSVLIAGQTWTDIVAAMMQHEPQAEKLNLTGLHFAFTDEEWQMLTPLWEQGQRLYEAFKPYKASDFFNPVTLTAQNLFTTQQLLAEAFQQYEQQAQAIGDTVENYRKYYHQKRQEEFDTQLQELTAYHNEYDLLTAMLPENSEVYQPEKTAGFFYKLASVFSGAKKKVLRTQERLIAISTAVKAMSTHPNLQPVDITANLYHNKSVITDYLQKIVALQANFDERISEDFAALNLLGFNNAAFADVSLQTLQSQVQQLKTQLTNDKWLKRTSWGNTFAEFSKALQEVVSTYKQYQADAAHPLKLIYEWQQWYLSLTAFQQQCVQLLQSVTHWEASLLMAYYPLLLQHHADASLNFSAHHYSDLDTLLKDFAATQQQFIENYWNEQQRLAVKAFEDNHNELTVANLYNKRKSEKHNRLPLRQIAMHDVNLFTNFFPIVLTTPDACCNLFEGKNFYFDNVVFDEASQLKLEDNLPAMLKGKTVVIAGDEHQMPPSNYFSKVFDGTAEDEDDDESEGEVISYKDAMLNIESLLDYALEYQFNKNHLDFHYRSKHPHLIDFSNHAFYNARLRPLPNTKVFTPIVFKQVDGVFDEHINKEEAAEVLRLLEELPARADGSYPSVGIATFNITQRNYIRKQLLQKQNDPANKAFREKIAALEAAGLFIKNLENIQGDERDVIILSVTYGKKKDGKFVQAFGPLNHTKGYKLLNVIITRAKEQIYVCNSIPQEIYAAYKDALAQEGANNRRAVLYAYLAYSKAVSDNNESARQEILAELDRYGHKHNNIAHRAESHFKNEVYKKLKAQHPDSDITQDYHFGGYTIDVLLRPENNQPAVAVECLSKPLYAGELAYLEDLHKEKILTAAGFQYKRVWAHEMMR</sequence>
<evidence type="ECO:0000313" key="8">
    <source>
        <dbReference type="EMBL" id="MBO1883419.1"/>
    </source>
</evidence>
<feature type="domain" description="DNA2/NAM7 helicase helicase" evidence="6">
    <location>
        <begin position="285"/>
        <end position="529"/>
    </location>
</feature>
<dbReference type="PANTHER" id="PTHR43788:SF8">
    <property type="entry name" value="DNA-BINDING PROTEIN SMUBP-2"/>
    <property type="match status" value="1"/>
</dbReference>
<keyword evidence="3" id="KW-0378">Hydrolase</keyword>
<evidence type="ECO:0000256" key="2">
    <source>
        <dbReference type="ARBA" id="ARBA00022741"/>
    </source>
</evidence>
<dbReference type="RefSeq" id="WP_208058119.1">
    <property type="nucleotide sequence ID" value="NZ_JAGDYP010000002.1"/>
</dbReference>
<feature type="domain" description="DNA2/NAM7 helicase-like C-terminal" evidence="7">
    <location>
        <begin position="940"/>
        <end position="1130"/>
    </location>
</feature>
<name>A0ABS3PVT0_9FLAO</name>
<evidence type="ECO:0000259" key="6">
    <source>
        <dbReference type="Pfam" id="PF13086"/>
    </source>
</evidence>
<protein>
    <submittedName>
        <fullName evidence="8">DEAD/DEAH box helicase family protein</fullName>
    </submittedName>
</protein>
<reference evidence="8 9" key="1">
    <citation type="submission" date="2021-03" db="EMBL/GenBank/DDBJ databases">
        <title>Isolation and description of Capnocytophaga bilenii sp. nov., a novel Capnocytophaga species, isolated from a gingivitis subject.</title>
        <authorList>
            <person name="Antezack A."/>
            <person name="Monnet-Corti V."/>
            <person name="La Scola B."/>
        </authorList>
    </citation>
    <scope>NUCLEOTIDE SEQUENCE [LARGE SCALE GENOMIC DNA]</scope>
    <source>
        <strain evidence="8 9">Marseille-Q4570</strain>
    </source>
</reference>
<dbReference type="InterPro" id="IPR025103">
    <property type="entry name" value="DUF4011"/>
</dbReference>
<comment type="similarity">
    <text evidence="1">Belongs to the DNA2/NAM7 helicase family.</text>
</comment>
<dbReference type="Pfam" id="PF13195">
    <property type="entry name" value="DUF4011"/>
    <property type="match status" value="1"/>
</dbReference>
<keyword evidence="5" id="KW-0067">ATP-binding</keyword>
<dbReference type="GO" id="GO:0004386">
    <property type="term" value="F:helicase activity"/>
    <property type="evidence" value="ECO:0007669"/>
    <property type="project" value="UniProtKB-KW"/>
</dbReference>
<gene>
    <name evidence="8" type="ORF">J4N46_03020</name>
</gene>
<dbReference type="InterPro" id="IPR041677">
    <property type="entry name" value="DNA2/NAM7_AAA_11"/>
</dbReference>
<keyword evidence="4 8" id="KW-0347">Helicase</keyword>
<dbReference type="Pfam" id="PF13086">
    <property type="entry name" value="AAA_11"/>
    <property type="match status" value="1"/>
</dbReference>
<evidence type="ECO:0000256" key="5">
    <source>
        <dbReference type="ARBA" id="ARBA00022840"/>
    </source>
</evidence>
<dbReference type="Proteomes" id="UP000681610">
    <property type="component" value="Unassembled WGS sequence"/>
</dbReference>
<proteinExistence type="inferred from homology"/>
<evidence type="ECO:0000313" key="9">
    <source>
        <dbReference type="Proteomes" id="UP000681610"/>
    </source>
</evidence>
<dbReference type="PANTHER" id="PTHR43788">
    <property type="entry name" value="DNA2/NAM7 HELICASE FAMILY MEMBER"/>
    <property type="match status" value="1"/>
</dbReference>
<dbReference type="Gene3D" id="3.40.50.300">
    <property type="entry name" value="P-loop containing nucleotide triphosphate hydrolases"/>
    <property type="match status" value="3"/>
</dbReference>
<accession>A0ABS3PVT0</accession>
<keyword evidence="2" id="KW-0547">Nucleotide-binding</keyword>
<evidence type="ECO:0000259" key="7">
    <source>
        <dbReference type="Pfam" id="PF13087"/>
    </source>
</evidence>
<evidence type="ECO:0000256" key="3">
    <source>
        <dbReference type="ARBA" id="ARBA00022801"/>
    </source>
</evidence>
<dbReference type="InterPro" id="IPR041679">
    <property type="entry name" value="DNA2/NAM7-like_C"/>
</dbReference>
<comment type="caution">
    <text evidence="8">The sequence shown here is derived from an EMBL/GenBank/DDBJ whole genome shotgun (WGS) entry which is preliminary data.</text>
</comment>
<keyword evidence="9" id="KW-1185">Reference proteome</keyword>
<dbReference type="InterPro" id="IPR047187">
    <property type="entry name" value="SF1_C_Upf1"/>
</dbReference>
<dbReference type="EMBL" id="JAGDYP010000002">
    <property type="protein sequence ID" value="MBO1883419.1"/>
    <property type="molecule type" value="Genomic_DNA"/>
</dbReference>